<accession>A0A6A7Y0Z5</accession>
<keyword evidence="6 7" id="KW-0472">Membrane</keyword>
<dbReference type="PANTHER" id="PTHR47737">
    <property type="entry name" value="GLYCINE BETAINE/PROLINE BETAINE TRANSPORT SYSTEM PERMEASE PROTEIN PROW"/>
    <property type="match status" value="1"/>
</dbReference>
<dbReference type="GO" id="GO:0005275">
    <property type="term" value="F:amine transmembrane transporter activity"/>
    <property type="evidence" value="ECO:0007669"/>
    <property type="project" value="TreeGrafter"/>
</dbReference>
<dbReference type="GO" id="GO:0031460">
    <property type="term" value="P:glycine betaine transport"/>
    <property type="evidence" value="ECO:0007669"/>
    <property type="project" value="TreeGrafter"/>
</dbReference>
<comment type="similarity">
    <text evidence="7">Belongs to the binding-protein-dependent transport system permease family.</text>
</comment>
<feature type="transmembrane region" description="Helical" evidence="7">
    <location>
        <begin position="218"/>
        <end position="237"/>
    </location>
</feature>
<dbReference type="SUPFAM" id="SSF161098">
    <property type="entry name" value="MetI-like"/>
    <property type="match status" value="1"/>
</dbReference>
<feature type="transmembrane region" description="Helical" evidence="7">
    <location>
        <begin position="138"/>
        <end position="164"/>
    </location>
</feature>
<dbReference type="GO" id="GO:0015871">
    <property type="term" value="P:choline transport"/>
    <property type="evidence" value="ECO:0007669"/>
    <property type="project" value="TreeGrafter"/>
</dbReference>
<sequence>MDWTIPRFPLADLCDVALDWLTSHFSGVTRGISHAVSGWIEAATGALVAMPPWLLMIIAALLVWWLAGRRVAILTAAGFAFLWDLDLWEPTVETVVLVLFSTFVALLIGVPIGIFAALRPRLWRGVSPFLDMMQTMPSFVYLIPAIPFFGLGAVSACFATIVFAMPPTIRLTALGILQTPESLIEAADAFGSSRWQKLVKVQLPLAIPTIMAGINQTIMLALSMVVIAAMIGAGGLGGEVWRAIQRLEAGAGFAAGFAIVVLAIILDRVTQKIAKRLQADRHAG</sequence>
<dbReference type="GO" id="GO:0043190">
    <property type="term" value="C:ATP-binding cassette (ABC) transporter complex"/>
    <property type="evidence" value="ECO:0007669"/>
    <property type="project" value="TreeGrafter"/>
</dbReference>
<evidence type="ECO:0000256" key="4">
    <source>
        <dbReference type="ARBA" id="ARBA00022692"/>
    </source>
</evidence>
<dbReference type="RefSeq" id="WP_153479583.1">
    <property type="nucleotide sequence ID" value="NZ_VWNA01000001.1"/>
</dbReference>
<feature type="transmembrane region" description="Helical" evidence="7">
    <location>
        <begin position="53"/>
        <end position="83"/>
    </location>
</feature>
<comment type="subcellular location">
    <subcellularLocation>
        <location evidence="1 7">Cell membrane</location>
        <topology evidence="1 7">Multi-pass membrane protein</topology>
    </subcellularLocation>
</comment>
<dbReference type="PROSITE" id="PS50928">
    <property type="entry name" value="ABC_TM1"/>
    <property type="match status" value="1"/>
</dbReference>
<dbReference type="EMBL" id="VWNA01000001">
    <property type="protein sequence ID" value="MQT12296.1"/>
    <property type="molecule type" value="Genomic_DNA"/>
</dbReference>
<protein>
    <submittedName>
        <fullName evidence="9">Proline/glycine betaine ABC transporter permease</fullName>
    </submittedName>
</protein>
<dbReference type="GO" id="GO:0015226">
    <property type="term" value="F:carnitine transmembrane transporter activity"/>
    <property type="evidence" value="ECO:0007669"/>
    <property type="project" value="TreeGrafter"/>
</dbReference>
<evidence type="ECO:0000256" key="1">
    <source>
        <dbReference type="ARBA" id="ARBA00004651"/>
    </source>
</evidence>
<evidence type="ECO:0000256" key="6">
    <source>
        <dbReference type="ARBA" id="ARBA00023136"/>
    </source>
</evidence>
<dbReference type="AlphaFoldDB" id="A0A6A7Y0Z5"/>
<evidence type="ECO:0000259" key="8">
    <source>
        <dbReference type="PROSITE" id="PS50928"/>
    </source>
</evidence>
<comment type="caution">
    <text evidence="9">The sequence shown here is derived from an EMBL/GenBank/DDBJ whole genome shotgun (WGS) entry which is preliminary data.</text>
</comment>
<feature type="transmembrane region" description="Helical" evidence="7">
    <location>
        <begin position="95"/>
        <end position="118"/>
    </location>
</feature>
<name>A0A6A7Y0Z5_9HYPH</name>
<dbReference type="PANTHER" id="PTHR47737:SF1">
    <property type="entry name" value="GLYCINE BETAINE_PROLINE BETAINE TRANSPORT SYSTEM PERMEASE PROTEIN PROW"/>
    <property type="match status" value="1"/>
</dbReference>
<feature type="transmembrane region" description="Helical" evidence="7">
    <location>
        <begin position="249"/>
        <end position="266"/>
    </location>
</feature>
<keyword evidence="4 7" id="KW-0812">Transmembrane</keyword>
<keyword evidence="3" id="KW-1003">Cell membrane</keyword>
<keyword evidence="10" id="KW-1185">Reference proteome</keyword>
<evidence type="ECO:0000256" key="3">
    <source>
        <dbReference type="ARBA" id="ARBA00022475"/>
    </source>
</evidence>
<proteinExistence type="inferred from homology"/>
<dbReference type="Pfam" id="PF00528">
    <property type="entry name" value="BPD_transp_1"/>
    <property type="match status" value="1"/>
</dbReference>
<dbReference type="FunFam" id="1.10.3720.10:FF:000001">
    <property type="entry name" value="Glycine betaine ABC transporter, permease"/>
    <property type="match status" value="1"/>
</dbReference>
<evidence type="ECO:0000313" key="9">
    <source>
        <dbReference type="EMBL" id="MQT12296.1"/>
    </source>
</evidence>
<evidence type="ECO:0000313" key="10">
    <source>
        <dbReference type="Proteomes" id="UP000332515"/>
    </source>
</evidence>
<evidence type="ECO:0000256" key="7">
    <source>
        <dbReference type="RuleBase" id="RU363032"/>
    </source>
</evidence>
<evidence type="ECO:0000256" key="2">
    <source>
        <dbReference type="ARBA" id="ARBA00022448"/>
    </source>
</evidence>
<dbReference type="CDD" id="cd06261">
    <property type="entry name" value="TM_PBP2"/>
    <property type="match status" value="1"/>
</dbReference>
<keyword evidence="2 7" id="KW-0813">Transport</keyword>
<evidence type="ECO:0000256" key="5">
    <source>
        <dbReference type="ARBA" id="ARBA00022989"/>
    </source>
</evidence>
<dbReference type="InterPro" id="IPR035906">
    <property type="entry name" value="MetI-like_sf"/>
</dbReference>
<keyword evidence="5 7" id="KW-1133">Transmembrane helix</keyword>
<organism evidence="9 10">
    <name type="scientific">Segnochrobactrum spirostomi</name>
    <dbReference type="NCBI Taxonomy" id="2608987"/>
    <lineage>
        <taxon>Bacteria</taxon>
        <taxon>Pseudomonadati</taxon>
        <taxon>Pseudomonadota</taxon>
        <taxon>Alphaproteobacteria</taxon>
        <taxon>Hyphomicrobiales</taxon>
        <taxon>Segnochrobactraceae</taxon>
        <taxon>Segnochrobactrum</taxon>
    </lineage>
</organism>
<dbReference type="Gene3D" id="1.10.3720.10">
    <property type="entry name" value="MetI-like"/>
    <property type="match status" value="1"/>
</dbReference>
<reference evidence="9 10" key="1">
    <citation type="submission" date="2019-09" db="EMBL/GenBank/DDBJ databases">
        <title>Segnochrobactrum spirostomi gen. nov., sp. nov., isolated from the ciliate Spirostomum cf. yagiui and description of a novel family, Segnochrobactraceae fam. nov. within the order Rhizobiales of the class Alphaproteobacteria.</title>
        <authorList>
            <person name="Akter S."/>
            <person name="Shazib S.U.A."/>
            <person name="Shin M.K."/>
        </authorList>
    </citation>
    <scope>NUCLEOTIDE SEQUENCE [LARGE SCALE GENOMIC DNA]</scope>
    <source>
        <strain evidence="9 10">Sp-1</strain>
    </source>
</reference>
<dbReference type="Proteomes" id="UP000332515">
    <property type="component" value="Unassembled WGS sequence"/>
</dbReference>
<feature type="domain" description="ABC transmembrane type-1" evidence="8">
    <location>
        <begin position="91"/>
        <end position="270"/>
    </location>
</feature>
<dbReference type="InterPro" id="IPR000515">
    <property type="entry name" value="MetI-like"/>
</dbReference>
<gene>
    <name evidence="9" type="ORF">F0357_06395</name>
</gene>